<protein>
    <recommendedName>
        <fullName evidence="7">G-protein coupled receptors family 1 profile domain-containing protein</fullName>
    </recommendedName>
</protein>
<comment type="subcellular location">
    <subcellularLocation>
        <location evidence="1">Membrane</location>
    </subcellularLocation>
</comment>
<comment type="caution">
    <text evidence="8">The sequence shown here is derived from an EMBL/GenBank/DDBJ whole genome shotgun (WGS) entry which is preliminary data.</text>
</comment>
<feature type="transmembrane region" description="Helical" evidence="6">
    <location>
        <begin position="15"/>
        <end position="35"/>
    </location>
</feature>
<sequence length="420" mass="47627">MSELFIQVDVQLTRIFVPIIIILGVVSNLLNIILLTRRTLINHSCSLYFIALAITNLFYSSFLLICNLLADGYDLDPAKYLTIFCKILSYLLNFCPTLSVYFIVLATIDRYCASSINAQTRNLRETVRKALPVIVHIHGGGWVRGSRRSESRGGPAISRTCAEEGFVGVVVSYRLARISAISFLAWAFIFGLIIIIIGLGLLSWELIVGYVTFMVGAYAYNFLYRVRTPVNIDHMLDDLSYALIYIRDHINEHCPDADPNQIFLTGHSAGAHLISLLTLDKSHLLRHNFPLSSISGVISISGIYSLANPTHDSHNNVRSWVFRILYSSNLLYPRGRKMSEYSPIEYIKEGEEIPPFLVLSAKYDMGLEVDAKRFVEKFRSCHQSVEYFTVEGSHGSIATKFAKNNARKHFFEFVRQHMKY</sequence>
<keyword evidence="4 6" id="KW-1133">Transmembrane helix</keyword>
<dbReference type="PROSITE" id="PS50262">
    <property type="entry name" value="G_PROTEIN_RECEP_F1_2"/>
    <property type="match status" value="1"/>
</dbReference>
<dbReference type="PANTHER" id="PTHR48081">
    <property type="entry name" value="AB HYDROLASE SUPERFAMILY PROTEIN C4A8.06C"/>
    <property type="match status" value="1"/>
</dbReference>
<evidence type="ECO:0000259" key="7">
    <source>
        <dbReference type="PROSITE" id="PS50262"/>
    </source>
</evidence>
<proteinExistence type="predicted"/>
<keyword evidence="2 6" id="KW-0812">Transmembrane</keyword>
<dbReference type="GO" id="GO:0016020">
    <property type="term" value="C:membrane"/>
    <property type="evidence" value="ECO:0007669"/>
    <property type="project" value="UniProtKB-SubCell"/>
</dbReference>
<dbReference type="InterPro" id="IPR000276">
    <property type="entry name" value="GPCR_Rhodpsn"/>
</dbReference>
<feature type="transmembrane region" description="Helical" evidence="6">
    <location>
        <begin position="207"/>
        <end position="226"/>
    </location>
</feature>
<dbReference type="GO" id="GO:0004930">
    <property type="term" value="F:G protein-coupled receptor activity"/>
    <property type="evidence" value="ECO:0007669"/>
    <property type="project" value="InterPro"/>
</dbReference>
<reference evidence="8" key="1">
    <citation type="submission" date="2021-02" db="EMBL/GenBank/DDBJ databases">
        <authorList>
            <person name="Nowell W R."/>
        </authorList>
    </citation>
    <scope>NUCLEOTIDE SEQUENCE</scope>
</reference>
<feature type="domain" description="G-protein coupled receptors family 1 profile" evidence="7">
    <location>
        <begin position="27"/>
        <end position="113"/>
    </location>
</feature>
<dbReference type="InterPro" id="IPR017452">
    <property type="entry name" value="GPCR_Rhodpsn_7TM"/>
</dbReference>
<dbReference type="SUPFAM" id="SSF81321">
    <property type="entry name" value="Family A G protein-coupled receptor-like"/>
    <property type="match status" value="1"/>
</dbReference>
<dbReference type="GO" id="GO:0004061">
    <property type="term" value="F:arylformamidase activity"/>
    <property type="evidence" value="ECO:0007669"/>
    <property type="project" value="TreeGrafter"/>
</dbReference>
<evidence type="ECO:0000256" key="4">
    <source>
        <dbReference type="ARBA" id="ARBA00022989"/>
    </source>
</evidence>
<dbReference type="AlphaFoldDB" id="A0A814B5C1"/>
<evidence type="ECO:0000256" key="1">
    <source>
        <dbReference type="ARBA" id="ARBA00004370"/>
    </source>
</evidence>
<accession>A0A814B5C1</accession>
<dbReference type="Gene3D" id="1.20.1070.10">
    <property type="entry name" value="Rhodopsin 7-helix transmembrane proteins"/>
    <property type="match status" value="1"/>
</dbReference>
<dbReference type="Proteomes" id="UP000663845">
    <property type="component" value="Unassembled WGS sequence"/>
</dbReference>
<name>A0A814B5C1_9BILA</name>
<gene>
    <name evidence="8" type="ORF">JYZ213_LOCUS11746</name>
</gene>
<dbReference type="InterPro" id="IPR049492">
    <property type="entry name" value="BD-FAE-like_dom"/>
</dbReference>
<evidence type="ECO:0000256" key="5">
    <source>
        <dbReference type="ARBA" id="ARBA00023136"/>
    </source>
</evidence>
<organism evidence="8 9">
    <name type="scientific">Adineta steineri</name>
    <dbReference type="NCBI Taxonomy" id="433720"/>
    <lineage>
        <taxon>Eukaryota</taxon>
        <taxon>Metazoa</taxon>
        <taxon>Spiralia</taxon>
        <taxon>Gnathifera</taxon>
        <taxon>Rotifera</taxon>
        <taxon>Eurotatoria</taxon>
        <taxon>Bdelloidea</taxon>
        <taxon>Adinetida</taxon>
        <taxon>Adinetidae</taxon>
        <taxon>Adineta</taxon>
    </lineage>
</organism>
<dbReference type="InterPro" id="IPR050300">
    <property type="entry name" value="GDXG_lipolytic_enzyme"/>
</dbReference>
<dbReference type="SUPFAM" id="SSF53474">
    <property type="entry name" value="alpha/beta-Hydrolases"/>
    <property type="match status" value="1"/>
</dbReference>
<dbReference type="PRINTS" id="PR00237">
    <property type="entry name" value="GPCRRHODOPSN"/>
</dbReference>
<evidence type="ECO:0000256" key="3">
    <source>
        <dbReference type="ARBA" id="ARBA00022801"/>
    </source>
</evidence>
<dbReference type="InterPro" id="IPR029058">
    <property type="entry name" value="AB_hydrolase_fold"/>
</dbReference>
<keyword evidence="5 6" id="KW-0472">Membrane</keyword>
<evidence type="ECO:0000313" key="8">
    <source>
        <dbReference type="EMBL" id="CAF0923438.1"/>
    </source>
</evidence>
<feature type="transmembrane region" description="Helical" evidence="6">
    <location>
        <begin position="47"/>
        <end position="70"/>
    </location>
</feature>
<dbReference type="PANTHER" id="PTHR48081:SF33">
    <property type="entry name" value="KYNURENINE FORMAMIDASE"/>
    <property type="match status" value="1"/>
</dbReference>
<dbReference type="EMBL" id="CAJNOG010000089">
    <property type="protein sequence ID" value="CAF0923438.1"/>
    <property type="molecule type" value="Genomic_DNA"/>
</dbReference>
<evidence type="ECO:0000313" key="9">
    <source>
        <dbReference type="Proteomes" id="UP000663845"/>
    </source>
</evidence>
<dbReference type="Gene3D" id="3.40.50.1820">
    <property type="entry name" value="alpha/beta hydrolase"/>
    <property type="match status" value="1"/>
</dbReference>
<evidence type="ECO:0000256" key="2">
    <source>
        <dbReference type="ARBA" id="ARBA00022692"/>
    </source>
</evidence>
<keyword evidence="3" id="KW-0378">Hydrolase</keyword>
<dbReference type="Pfam" id="PF20434">
    <property type="entry name" value="BD-FAE"/>
    <property type="match status" value="2"/>
</dbReference>
<evidence type="ECO:0000256" key="6">
    <source>
        <dbReference type="SAM" id="Phobius"/>
    </source>
</evidence>
<feature type="transmembrane region" description="Helical" evidence="6">
    <location>
        <begin position="183"/>
        <end position="201"/>
    </location>
</feature>
<feature type="transmembrane region" description="Helical" evidence="6">
    <location>
        <begin position="90"/>
        <end position="108"/>
    </location>
</feature>